<dbReference type="EMBL" id="DYWV01000170">
    <property type="protein sequence ID" value="HJF40277.1"/>
    <property type="molecule type" value="Genomic_DNA"/>
</dbReference>
<protein>
    <submittedName>
        <fullName evidence="1">Uncharacterized protein</fullName>
    </submittedName>
</protein>
<sequence>FNYFDSNTDGKLRNEYINGKFQNITLDLVNNNIVIKEKKSNYNPQYLNIESIKNELDDLKKTNDIIGLYILSKFK</sequence>
<evidence type="ECO:0000313" key="2">
    <source>
        <dbReference type="Proteomes" id="UP000749320"/>
    </source>
</evidence>
<dbReference type="Proteomes" id="UP000749320">
    <property type="component" value="Unassembled WGS sequence"/>
</dbReference>
<evidence type="ECO:0000313" key="1">
    <source>
        <dbReference type="EMBL" id="HJF40277.1"/>
    </source>
</evidence>
<reference evidence="1" key="2">
    <citation type="submission" date="2021-09" db="EMBL/GenBank/DDBJ databases">
        <authorList>
            <person name="Gilroy R."/>
        </authorList>
    </citation>
    <scope>NUCLEOTIDE SEQUENCE</scope>
    <source>
        <strain evidence="1">CHK193-16274</strain>
    </source>
</reference>
<proteinExistence type="predicted"/>
<reference evidence="1" key="1">
    <citation type="journal article" date="2021" name="PeerJ">
        <title>Extensive microbial diversity within the chicken gut microbiome revealed by metagenomics and culture.</title>
        <authorList>
            <person name="Gilroy R."/>
            <person name="Ravi A."/>
            <person name="Getino M."/>
            <person name="Pursley I."/>
            <person name="Horton D.L."/>
            <person name="Alikhan N.F."/>
            <person name="Baker D."/>
            <person name="Gharbi K."/>
            <person name="Hall N."/>
            <person name="Watson M."/>
            <person name="Adriaenssens E.M."/>
            <person name="Foster-Nyarko E."/>
            <person name="Jarju S."/>
            <person name="Secka A."/>
            <person name="Antonio M."/>
            <person name="Oren A."/>
            <person name="Chaudhuri R.R."/>
            <person name="La Ragione R."/>
            <person name="Hildebrand F."/>
            <person name="Pallen M.J."/>
        </authorList>
    </citation>
    <scope>NUCLEOTIDE SEQUENCE</scope>
    <source>
        <strain evidence="1">CHK193-16274</strain>
    </source>
</reference>
<name>A0A921GB72_9FIRM</name>
<dbReference type="AlphaFoldDB" id="A0A921GB72"/>
<accession>A0A921GB72</accession>
<comment type="caution">
    <text evidence="1">The sequence shown here is derived from an EMBL/GenBank/DDBJ whole genome shotgun (WGS) entry which is preliminary data.</text>
</comment>
<feature type="non-terminal residue" evidence="1">
    <location>
        <position position="1"/>
    </location>
</feature>
<organism evidence="1 2">
    <name type="scientific">Thomasclavelia spiroformis</name>
    <dbReference type="NCBI Taxonomy" id="29348"/>
    <lineage>
        <taxon>Bacteria</taxon>
        <taxon>Bacillati</taxon>
        <taxon>Bacillota</taxon>
        <taxon>Erysipelotrichia</taxon>
        <taxon>Erysipelotrichales</taxon>
        <taxon>Coprobacillaceae</taxon>
        <taxon>Thomasclavelia</taxon>
    </lineage>
</organism>
<gene>
    <name evidence="1" type="ORF">K8V91_05065</name>
</gene>